<proteinExistence type="predicted"/>
<name>A0AAD7BLV2_9AGAR</name>
<sequence>MSAPFSIRSFATSAWPLADATCSGMFPSSPFTLMSAPFSTRSFATSAWPLADAACSGMFPL</sequence>
<comment type="caution">
    <text evidence="1">The sequence shown here is derived from an EMBL/GenBank/DDBJ whole genome shotgun (WGS) entry which is preliminary data.</text>
</comment>
<keyword evidence="2" id="KW-1185">Reference proteome</keyword>
<dbReference type="AlphaFoldDB" id="A0AAD7BLV2"/>
<evidence type="ECO:0000313" key="2">
    <source>
        <dbReference type="Proteomes" id="UP001221142"/>
    </source>
</evidence>
<evidence type="ECO:0000313" key="1">
    <source>
        <dbReference type="EMBL" id="KAJ7624529.1"/>
    </source>
</evidence>
<reference evidence="1" key="1">
    <citation type="submission" date="2023-03" db="EMBL/GenBank/DDBJ databases">
        <title>Massive genome expansion in bonnet fungi (Mycena s.s.) driven by repeated elements and novel gene families across ecological guilds.</title>
        <authorList>
            <consortium name="Lawrence Berkeley National Laboratory"/>
            <person name="Harder C.B."/>
            <person name="Miyauchi S."/>
            <person name="Viragh M."/>
            <person name="Kuo A."/>
            <person name="Thoen E."/>
            <person name="Andreopoulos B."/>
            <person name="Lu D."/>
            <person name="Skrede I."/>
            <person name="Drula E."/>
            <person name="Henrissat B."/>
            <person name="Morin E."/>
            <person name="Kohler A."/>
            <person name="Barry K."/>
            <person name="LaButti K."/>
            <person name="Morin E."/>
            <person name="Salamov A."/>
            <person name="Lipzen A."/>
            <person name="Mereny Z."/>
            <person name="Hegedus B."/>
            <person name="Baldrian P."/>
            <person name="Stursova M."/>
            <person name="Weitz H."/>
            <person name="Taylor A."/>
            <person name="Grigoriev I.V."/>
            <person name="Nagy L.G."/>
            <person name="Martin F."/>
            <person name="Kauserud H."/>
        </authorList>
    </citation>
    <scope>NUCLEOTIDE SEQUENCE</scope>
    <source>
        <strain evidence="1">9284</strain>
    </source>
</reference>
<dbReference type="EMBL" id="JARKIF010000013">
    <property type="protein sequence ID" value="KAJ7624529.1"/>
    <property type="molecule type" value="Genomic_DNA"/>
</dbReference>
<gene>
    <name evidence="1" type="ORF">FB45DRAFT_923645</name>
</gene>
<protein>
    <submittedName>
        <fullName evidence="1">Uncharacterized protein</fullName>
    </submittedName>
</protein>
<dbReference type="Proteomes" id="UP001221142">
    <property type="component" value="Unassembled WGS sequence"/>
</dbReference>
<accession>A0AAD7BLV2</accession>
<organism evidence="1 2">
    <name type="scientific">Roridomyces roridus</name>
    <dbReference type="NCBI Taxonomy" id="1738132"/>
    <lineage>
        <taxon>Eukaryota</taxon>
        <taxon>Fungi</taxon>
        <taxon>Dikarya</taxon>
        <taxon>Basidiomycota</taxon>
        <taxon>Agaricomycotina</taxon>
        <taxon>Agaricomycetes</taxon>
        <taxon>Agaricomycetidae</taxon>
        <taxon>Agaricales</taxon>
        <taxon>Marasmiineae</taxon>
        <taxon>Mycenaceae</taxon>
        <taxon>Roridomyces</taxon>
    </lineage>
</organism>